<dbReference type="GO" id="GO:0005886">
    <property type="term" value="C:plasma membrane"/>
    <property type="evidence" value="ECO:0007669"/>
    <property type="project" value="UniProtKB-SubCell"/>
</dbReference>
<keyword evidence="6" id="KW-0046">Antibiotic resistance</keyword>
<evidence type="ECO:0000256" key="6">
    <source>
        <dbReference type="RuleBase" id="RU363042"/>
    </source>
</evidence>
<reference evidence="8" key="2">
    <citation type="submission" date="2021-04" db="EMBL/GenBank/DDBJ databases">
        <authorList>
            <person name="Gilroy R."/>
        </authorList>
    </citation>
    <scope>NUCLEOTIDE SEQUENCE</scope>
    <source>
        <strain evidence="8">26628</strain>
    </source>
</reference>
<feature type="transmembrane region" description="Helical" evidence="6">
    <location>
        <begin position="272"/>
        <end position="300"/>
    </location>
</feature>
<dbReference type="GO" id="GO:0006629">
    <property type="term" value="P:lipid metabolic process"/>
    <property type="evidence" value="ECO:0007669"/>
    <property type="project" value="UniProtKB-KW"/>
</dbReference>
<dbReference type="GO" id="GO:0050071">
    <property type="term" value="F:phosphatidylglycerol lysyltransferase activity"/>
    <property type="evidence" value="ECO:0007669"/>
    <property type="project" value="UniProtKB-EC"/>
</dbReference>
<dbReference type="EMBL" id="DXFD01000002">
    <property type="protein sequence ID" value="HIX46069.1"/>
    <property type="molecule type" value="Genomic_DNA"/>
</dbReference>
<keyword evidence="3 6" id="KW-0812">Transmembrane</keyword>
<comment type="function">
    <text evidence="6">Catalyzes the transfer of a lysyl group from L-lysyl-tRNA(Lys) to membrane-bound phosphatidylglycerol (PG), which produces lysylphosphatidylglycerol (LPG), a major component of the bacterial membrane with a positive net charge. LPG synthesis contributes to bacterial virulence as it is involved in the resistance mechanism against cationic antimicrobial peptides (CAMP) produces by the host's immune system (defensins, cathelicidins) and by the competing microorganisms.</text>
</comment>
<feature type="transmembrane region" description="Helical" evidence="6">
    <location>
        <begin position="138"/>
        <end position="163"/>
    </location>
</feature>
<evidence type="ECO:0000256" key="2">
    <source>
        <dbReference type="ARBA" id="ARBA00022475"/>
    </source>
</evidence>
<evidence type="ECO:0000313" key="9">
    <source>
        <dbReference type="Proteomes" id="UP000824249"/>
    </source>
</evidence>
<gene>
    <name evidence="6" type="primary">mprF</name>
    <name evidence="8" type="ORF">H9737_00060</name>
</gene>
<comment type="similarity">
    <text evidence="6">Belongs to the LPG synthase family.</text>
</comment>
<feature type="transmembrane region" description="Helical" evidence="6">
    <location>
        <begin position="406"/>
        <end position="424"/>
    </location>
</feature>
<dbReference type="Proteomes" id="UP000824249">
    <property type="component" value="Unassembled WGS sequence"/>
</dbReference>
<dbReference type="GO" id="GO:0046677">
    <property type="term" value="P:response to antibiotic"/>
    <property type="evidence" value="ECO:0007669"/>
    <property type="project" value="UniProtKB-KW"/>
</dbReference>
<feature type="region of interest" description="Disordered" evidence="7">
    <location>
        <begin position="1"/>
        <end position="92"/>
    </location>
</feature>
<evidence type="ECO:0000256" key="3">
    <source>
        <dbReference type="ARBA" id="ARBA00022692"/>
    </source>
</evidence>
<comment type="subcellular location">
    <subcellularLocation>
        <location evidence="1 6">Cell membrane</location>
        <topology evidence="1 6">Multi-pass membrane protein</topology>
    </subcellularLocation>
</comment>
<evidence type="ECO:0000256" key="4">
    <source>
        <dbReference type="ARBA" id="ARBA00022989"/>
    </source>
</evidence>
<keyword evidence="2" id="KW-1003">Cell membrane</keyword>
<keyword evidence="6" id="KW-0808">Transferase</keyword>
<dbReference type="Pfam" id="PF03706">
    <property type="entry name" value="LPG_synthase_TM"/>
    <property type="match status" value="1"/>
</dbReference>
<keyword evidence="4 6" id="KW-1133">Transmembrane helix</keyword>
<dbReference type="NCBIfam" id="TIGR00374">
    <property type="entry name" value="flippase-like domain"/>
    <property type="match status" value="1"/>
</dbReference>
<sequence length="470" mass="50580">MQQEKQTPAPAGERAENTALPVGAGDPSAAEELSAREAPAADRAADLDGAANAKSAAGPDGEGNVDGAAGADGEVNAKSAAGPDGSAGAPEGYTRAELRGRRRKNIIFGLVSLAIIACVISVLFRLGDTLAGGDSATFAEMLAGLDCRYLLVVVALFVVAFVCDSLKFTLLNRCNGYSLGFHKDMKMALTGKYYENITPTGTGGQPMQIYYLYKQGVPGAKSTSVTMVKYGIQMLAWTIFGAVVMIALAGTLGEVEETAMRTTIRVCAWVGFGINAFIPVFVTFVIFCPRAVSWLINLVIRLLHKIRLIKNADKLEVKIRSWMDDFSVFSQFVYKRPLVFLLLLALCFVEPVTEMLIPYFLLVALCGQYVTPGIGLCLTVVGLAMYATNAATFIPTPGNSGAIESVFMLAFAGIAEGVIFWYVLIWRFVLYYSFIVLGVGMNLFDVTAGILRRRREKRRARAAGGESARE</sequence>
<evidence type="ECO:0000256" key="7">
    <source>
        <dbReference type="SAM" id="MobiDB-lite"/>
    </source>
</evidence>
<organism evidence="8 9">
    <name type="scientific">Candidatus Borkfalkia faecigallinarum</name>
    <dbReference type="NCBI Taxonomy" id="2838509"/>
    <lineage>
        <taxon>Bacteria</taxon>
        <taxon>Bacillati</taxon>
        <taxon>Bacillota</taxon>
        <taxon>Clostridia</taxon>
        <taxon>Christensenellales</taxon>
        <taxon>Christensenellaceae</taxon>
        <taxon>Candidatus Borkfalkia</taxon>
    </lineage>
</organism>
<feature type="transmembrane region" description="Helical" evidence="6">
    <location>
        <begin position="430"/>
        <end position="451"/>
    </location>
</feature>
<feature type="compositionally biased region" description="Basic and acidic residues" evidence="7">
    <location>
        <begin position="33"/>
        <end position="46"/>
    </location>
</feature>
<dbReference type="AlphaFoldDB" id="A0A9D1VSJ6"/>
<keyword evidence="5 6" id="KW-0472">Membrane</keyword>
<feature type="compositionally biased region" description="Low complexity" evidence="7">
    <location>
        <begin position="79"/>
        <end position="92"/>
    </location>
</feature>
<feature type="transmembrane region" description="Helical" evidence="6">
    <location>
        <begin position="373"/>
        <end position="394"/>
    </location>
</feature>
<feature type="transmembrane region" description="Helical" evidence="6">
    <location>
        <begin position="338"/>
        <end position="361"/>
    </location>
</feature>
<comment type="caution">
    <text evidence="8">The sequence shown here is derived from an EMBL/GenBank/DDBJ whole genome shotgun (WGS) entry which is preliminary data.</text>
</comment>
<feature type="transmembrane region" description="Helical" evidence="6">
    <location>
        <begin position="105"/>
        <end position="126"/>
    </location>
</feature>
<keyword evidence="6" id="KW-0443">Lipid metabolism</keyword>
<dbReference type="InterPro" id="IPR022791">
    <property type="entry name" value="L-PG_synthase/AglD"/>
</dbReference>
<name>A0A9D1VSJ6_9FIRM</name>
<evidence type="ECO:0000313" key="8">
    <source>
        <dbReference type="EMBL" id="HIX46069.1"/>
    </source>
</evidence>
<feature type="compositionally biased region" description="Low complexity" evidence="7">
    <location>
        <begin position="47"/>
        <end position="59"/>
    </location>
</feature>
<protein>
    <recommendedName>
        <fullName evidence="6">Phosphatidylglycerol lysyltransferase</fullName>
        <ecNumber evidence="6">2.3.2.3</ecNumber>
    </recommendedName>
    <alternativeName>
        <fullName evidence="6">Lysylphosphatidylglycerol synthase</fullName>
    </alternativeName>
</protein>
<reference evidence="8" key="1">
    <citation type="journal article" date="2021" name="PeerJ">
        <title>Extensive microbial diversity within the chicken gut microbiome revealed by metagenomics and culture.</title>
        <authorList>
            <person name="Gilroy R."/>
            <person name="Ravi A."/>
            <person name="Getino M."/>
            <person name="Pursley I."/>
            <person name="Horton D.L."/>
            <person name="Alikhan N.F."/>
            <person name="Baker D."/>
            <person name="Gharbi K."/>
            <person name="Hall N."/>
            <person name="Watson M."/>
            <person name="Adriaenssens E.M."/>
            <person name="Foster-Nyarko E."/>
            <person name="Jarju S."/>
            <person name="Secka A."/>
            <person name="Antonio M."/>
            <person name="Oren A."/>
            <person name="Chaudhuri R.R."/>
            <person name="La Ragione R."/>
            <person name="Hildebrand F."/>
            <person name="Pallen M.J."/>
        </authorList>
    </citation>
    <scope>NUCLEOTIDE SEQUENCE</scope>
    <source>
        <strain evidence="8">26628</strain>
    </source>
</reference>
<feature type="transmembrane region" description="Helical" evidence="6">
    <location>
        <begin position="234"/>
        <end position="252"/>
    </location>
</feature>
<evidence type="ECO:0000256" key="5">
    <source>
        <dbReference type="ARBA" id="ARBA00023136"/>
    </source>
</evidence>
<dbReference type="PANTHER" id="PTHR37693:SF1">
    <property type="entry name" value="INTEGRAL MEMBRANE PROTEIN"/>
    <property type="match status" value="1"/>
</dbReference>
<dbReference type="PANTHER" id="PTHR37693">
    <property type="entry name" value="PHOSPHATIDYLGLYCEROL LYSYLTRANSFERASE"/>
    <property type="match status" value="1"/>
</dbReference>
<proteinExistence type="inferred from homology"/>
<evidence type="ECO:0000256" key="1">
    <source>
        <dbReference type="ARBA" id="ARBA00004651"/>
    </source>
</evidence>
<accession>A0A9D1VSJ6</accession>
<dbReference type="EC" id="2.3.2.3" evidence="6"/>
<comment type="catalytic activity">
    <reaction evidence="6">
        <text>L-lysyl-tRNA(Lys) + a 1,2-diacyl-sn-glycero-3-phospho-(1'-sn-glycerol) = a 1,2-diacyl-sn-glycero-3-phospho-1'-(3'-O-L-lysyl)-sn-glycerol + tRNA(Lys)</text>
        <dbReference type="Rhea" id="RHEA:10668"/>
        <dbReference type="Rhea" id="RHEA-COMP:9696"/>
        <dbReference type="Rhea" id="RHEA-COMP:9697"/>
        <dbReference type="ChEBI" id="CHEBI:64716"/>
        <dbReference type="ChEBI" id="CHEBI:75792"/>
        <dbReference type="ChEBI" id="CHEBI:78442"/>
        <dbReference type="ChEBI" id="CHEBI:78529"/>
        <dbReference type="EC" id="2.3.2.3"/>
    </reaction>
</comment>